<keyword evidence="11 16" id="KW-0916">Viral movement protein</keyword>
<dbReference type="GO" id="GO:0020002">
    <property type="term" value="C:host cell plasma membrane"/>
    <property type="evidence" value="ECO:0007669"/>
    <property type="project" value="UniProtKB-SubCell"/>
</dbReference>
<evidence type="ECO:0000256" key="11">
    <source>
        <dbReference type="ARBA" id="ARBA00023031"/>
    </source>
</evidence>
<gene>
    <name evidence="17" type="primary">BC1</name>
</gene>
<accession>A0A5Q0TRZ6</accession>
<evidence type="ECO:0000256" key="13">
    <source>
        <dbReference type="ARBA" id="ARBA00023136"/>
    </source>
</evidence>
<keyword evidence="13 16" id="KW-0472">Membrane</keyword>
<evidence type="ECO:0000256" key="4">
    <source>
        <dbReference type="ARBA" id="ARBA00011843"/>
    </source>
</evidence>
<evidence type="ECO:0000256" key="10">
    <source>
        <dbReference type="ARBA" id="ARBA00022870"/>
    </source>
</evidence>
<keyword evidence="8 16" id="KW-0597">Phosphoprotein</keyword>
<evidence type="ECO:0000256" key="12">
    <source>
        <dbReference type="ARBA" id="ARBA00023125"/>
    </source>
</evidence>
<reference evidence="17" key="1">
    <citation type="journal article" date="2019" name="Plant Dis.">
        <title>African basil (Ocimum gratissimum) is a reservoir of divergent begomoviruses in Uganda.</title>
        <authorList>
            <person name="Mollel H.G."/>
            <person name="Ndunguru J."/>
            <person name="Sseruwagi P.P."/>
            <person name="Alicai T."/>
            <person name="Colvin J."/>
            <person name="Navas-Castillo J."/>
            <person name="Fiallo-Olive E."/>
        </authorList>
    </citation>
    <scope>NUCLEOTIDE SEQUENCE</scope>
    <source>
        <strain evidence="17">Uganda-UG33-2015</strain>
    </source>
</reference>
<keyword evidence="7 16" id="KW-1032">Host cell membrane</keyword>
<keyword evidence="12 16" id="KW-0238">DNA-binding</keyword>
<keyword evidence="10 16" id="KW-1043">Host membrane</keyword>
<evidence type="ECO:0000256" key="1">
    <source>
        <dbReference type="ARBA" id="ARBA00004327"/>
    </source>
</evidence>
<proteinExistence type="inferred from homology"/>
<keyword evidence="9 16" id="KW-1044">Host microsome</keyword>
<evidence type="ECO:0000256" key="6">
    <source>
        <dbReference type="ARBA" id="ARBA00022448"/>
    </source>
</evidence>
<comment type="similarity">
    <text evidence="3 16">Belongs to the begomovirus movement protein BC1 family.</text>
</comment>
<dbReference type="GO" id="GO:0044167">
    <property type="term" value="C:host cell endoplasmic reticulum membrane"/>
    <property type="evidence" value="ECO:0007669"/>
    <property type="project" value="UniProtKB-SubCell"/>
</dbReference>
<evidence type="ECO:0000256" key="7">
    <source>
        <dbReference type="ARBA" id="ARBA00022511"/>
    </source>
</evidence>
<dbReference type="Pfam" id="PF00845">
    <property type="entry name" value="Gemini_BL1"/>
    <property type="match status" value="1"/>
</dbReference>
<evidence type="ECO:0000256" key="5">
    <source>
        <dbReference type="ARBA" id="ARBA00022021"/>
    </source>
</evidence>
<dbReference type="GO" id="GO:0046740">
    <property type="term" value="P:transport of virus in host, cell to cell"/>
    <property type="evidence" value="ECO:0007669"/>
    <property type="project" value="UniProtKB-UniRule"/>
</dbReference>
<name>A0A5Q0TRZ6_9GEMI</name>
<sequence>MAEHTSFVVEGYHASNRSEYKLSTDVNHINLAFPSVLQTGLSAIRQRCLRIDHIVLEYRSQVPMNAQGTVIVEIHDTRLLEGDTKQAEFTIPIKCNCNIHYYSSSFFSPKDPNPWVATYKVEDTNINMGVRFCTFKGKLRLSEAQESSDIIFRQPKIEIKSKGFTVRDIDFWSVGEAPKVRRLITGAPIGKSQSSRFQPVTILPGESWATKSDIAGPAHIPDNLNSNYSVGPSTDRPYRELHTLQPNFIDPGPSVSETGSNRRHTLSEADIEDIVSRAVKQCIVTNTKAVPAKPV</sequence>
<evidence type="ECO:0000313" key="17">
    <source>
        <dbReference type="EMBL" id="QGA69824.1"/>
    </source>
</evidence>
<evidence type="ECO:0000256" key="16">
    <source>
        <dbReference type="RuleBase" id="RU369047"/>
    </source>
</evidence>
<comment type="function">
    <text evidence="16">Movement protein involved in the cell-to-cell and systemic transport of viral genomic DNA. Begomoviruses use 2 proteins to transport their DNA from cell to cell. The nuclear shuttle protein (NSP) shuttles it between nucleus and cytoplasm and the movement protein (MP) probably transports the DNA-NSP complex to the cell periphery and facilitates further movement across the cell wall.</text>
</comment>
<keyword evidence="14 16" id="KW-1038">Host endoplasmic reticulum</keyword>
<comment type="subunit">
    <text evidence="4 16">Binds to dimeric supercoiled plasmid DNA.</text>
</comment>
<evidence type="ECO:0000256" key="3">
    <source>
        <dbReference type="ARBA" id="ARBA00008510"/>
    </source>
</evidence>
<evidence type="ECO:0000256" key="2">
    <source>
        <dbReference type="ARBA" id="ARBA00004461"/>
    </source>
</evidence>
<organism evidence="17">
    <name type="scientific">Ocimum golden mosaic virus</name>
    <dbReference type="NCBI Taxonomy" id="2664940"/>
    <lineage>
        <taxon>Viruses</taxon>
        <taxon>Monodnaviria</taxon>
        <taxon>Shotokuvirae</taxon>
        <taxon>Cressdnaviricota</taxon>
        <taxon>Repensiviricetes</taxon>
        <taxon>Geplafuvirales</taxon>
        <taxon>Geminiviridae</taxon>
        <taxon>Begomovirus</taxon>
        <taxon>Begomovirus ocimumaurei</taxon>
    </lineage>
</organism>
<dbReference type="GO" id="GO:0016020">
    <property type="term" value="C:membrane"/>
    <property type="evidence" value="ECO:0007669"/>
    <property type="project" value="UniProtKB-UniRule"/>
</dbReference>
<keyword evidence="6 16" id="KW-0813">Transport</keyword>
<dbReference type="EMBL" id="MN313658">
    <property type="protein sequence ID" value="QGA69824.1"/>
    <property type="molecule type" value="Genomic_DNA"/>
</dbReference>
<dbReference type="GO" id="GO:0003677">
    <property type="term" value="F:DNA binding"/>
    <property type="evidence" value="ECO:0007669"/>
    <property type="project" value="UniProtKB-UniRule"/>
</dbReference>
<comment type="subcellular location">
    <subcellularLocation>
        <location evidence="16">Host cell membrane</location>
        <topology evidence="16">Peripheral membrane protein</topology>
        <orientation evidence="16">Cytoplasmic side</orientation>
    </subcellularLocation>
    <subcellularLocation>
        <location evidence="1 16">Host microsome membrane</location>
        <topology evidence="1 16">Peripheral membrane protein</topology>
        <orientation evidence="1 16">Cytoplasmic side</orientation>
    </subcellularLocation>
    <subcellularLocation>
        <location evidence="2 16">Host endoplasmic reticulum membrane</location>
        <topology evidence="2 16">Peripheral membrane protein</topology>
        <orientation evidence="2 16">Cytoplasmic side</orientation>
    </subcellularLocation>
    <text evidence="16">Found on ER-derived vesicles.</text>
</comment>
<evidence type="ECO:0000256" key="14">
    <source>
        <dbReference type="ARBA" id="ARBA00023184"/>
    </source>
</evidence>
<evidence type="ECO:0000256" key="9">
    <source>
        <dbReference type="ARBA" id="ARBA00022742"/>
    </source>
</evidence>
<evidence type="ECO:0000256" key="8">
    <source>
        <dbReference type="ARBA" id="ARBA00022553"/>
    </source>
</evidence>
<dbReference type="InterPro" id="IPR000211">
    <property type="entry name" value="Gemini_BL"/>
</dbReference>
<evidence type="ECO:0000256" key="15">
    <source>
        <dbReference type="ARBA" id="ARBA00032400"/>
    </source>
</evidence>
<protein>
    <recommendedName>
        <fullName evidence="5 16">Movement protein BC1</fullName>
    </recommendedName>
    <alternativeName>
        <fullName evidence="15 16">Movement protein BL1</fullName>
    </alternativeName>
</protein>